<dbReference type="Gene3D" id="1.20.1080.10">
    <property type="entry name" value="Glycerol uptake facilitator protein"/>
    <property type="match status" value="1"/>
</dbReference>
<accession>A0A835W3K7</accession>
<feature type="transmembrane region" description="Helical" evidence="9">
    <location>
        <begin position="87"/>
        <end position="108"/>
    </location>
</feature>
<evidence type="ECO:0000313" key="11">
    <source>
        <dbReference type="Proteomes" id="UP000650467"/>
    </source>
</evidence>
<dbReference type="GO" id="GO:0012505">
    <property type="term" value="C:endomembrane system"/>
    <property type="evidence" value="ECO:0007669"/>
    <property type="project" value="UniProtKB-SubCell"/>
</dbReference>
<dbReference type="GO" id="GO:0015250">
    <property type="term" value="F:water channel activity"/>
    <property type="evidence" value="ECO:0007669"/>
    <property type="project" value="TreeGrafter"/>
</dbReference>
<dbReference type="AlphaFoldDB" id="A0A835W3K7"/>
<organism evidence="10 11">
    <name type="scientific">Chlamydomonas incerta</name>
    <dbReference type="NCBI Taxonomy" id="51695"/>
    <lineage>
        <taxon>Eukaryota</taxon>
        <taxon>Viridiplantae</taxon>
        <taxon>Chlorophyta</taxon>
        <taxon>core chlorophytes</taxon>
        <taxon>Chlorophyceae</taxon>
        <taxon>CS clade</taxon>
        <taxon>Chlamydomonadales</taxon>
        <taxon>Chlamydomonadaceae</taxon>
        <taxon>Chlamydomonas</taxon>
    </lineage>
</organism>
<evidence type="ECO:0000256" key="2">
    <source>
        <dbReference type="ARBA" id="ARBA00022448"/>
    </source>
</evidence>
<dbReference type="GO" id="GO:0019755">
    <property type="term" value="P:one-carbon compound transport"/>
    <property type="evidence" value="ECO:0007669"/>
    <property type="project" value="UniProtKB-ARBA"/>
</dbReference>
<dbReference type="Pfam" id="PF00230">
    <property type="entry name" value="MIP"/>
    <property type="match status" value="1"/>
</dbReference>
<dbReference type="GO" id="GO:0005737">
    <property type="term" value="C:cytoplasm"/>
    <property type="evidence" value="ECO:0007669"/>
    <property type="project" value="UniProtKB-ARBA"/>
</dbReference>
<comment type="subcellular location">
    <subcellularLocation>
        <location evidence="1">Endomembrane system</location>
        <topology evidence="1">Multi-pass membrane protein</topology>
    </subcellularLocation>
</comment>
<keyword evidence="6 9" id="KW-0472">Membrane</keyword>
<proteinExistence type="inferred from homology"/>
<comment type="caution">
    <text evidence="10">The sequence shown here is derived from an EMBL/GenBank/DDBJ whole genome shotgun (WGS) entry which is preliminary data.</text>
</comment>
<dbReference type="Proteomes" id="UP000650467">
    <property type="component" value="Unassembled WGS sequence"/>
</dbReference>
<keyword evidence="11" id="KW-1185">Reference proteome</keyword>
<evidence type="ECO:0000256" key="9">
    <source>
        <dbReference type="SAM" id="Phobius"/>
    </source>
</evidence>
<evidence type="ECO:0008006" key="12">
    <source>
        <dbReference type="Google" id="ProtNLM"/>
    </source>
</evidence>
<evidence type="ECO:0000256" key="6">
    <source>
        <dbReference type="ARBA" id="ARBA00023136"/>
    </source>
</evidence>
<evidence type="ECO:0000256" key="5">
    <source>
        <dbReference type="ARBA" id="ARBA00022989"/>
    </source>
</evidence>
<feature type="transmembrane region" description="Helical" evidence="9">
    <location>
        <begin position="202"/>
        <end position="223"/>
    </location>
</feature>
<feature type="transmembrane region" description="Helical" evidence="9">
    <location>
        <begin position="161"/>
        <end position="182"/>
    </location>
</feature>
<reference evidence="10" key="1">
    <citation type="journal article" date="2020" name="bioRxiv">
        <title>Comparative genomics of Chlamydomonas.</title>
        <authorList>
            <person name="Craig R.J."/>
            <person name="Hasan A.R."/>
            <person name="Ness R.W."/>
            <person name="Keightley P.D."/>
        </authorList>
    </citation>
    <scope>NUCLEOTIDE SEQUENCE</scope>
    <source>
        <strain evidence="10">SAG 7.73</strain>
    </source>
</reference>
<feature type="transmembrane region" description="Helical" evidence="9">
    <location>
        <begin position="49"/>
        <end position="67"/>
    </location>
</feature>
<gene>
    <name evidence="10" type="ORF">HXX76_005654</name>
</gene>
<dbReference type="GO" id="GO:0016020">
    <property type="term" value="C:membrane"/>
    <property type="evidence" value="ECO:0007669"/>
    <property type="project" value="InterPro"/>
</dbReference>
<evidence type="ECO:0000256" key="3">
    <source>
        <dbReference type="ARBA" id="ARBA00022692"/>
    </source>
</evidence>
<keyword evidence="5 9" id="KW-1133">Transmembrane helix</keyword>
<keyword evidence="3 7" id="KW-0812">Transmembrane</keyword>
<dbReference type="OrthoDB" id="530856at2759"/>
<dbReference type="InterPro" id="IPR000425">
    <property type="entry name" value="MIP"/>
</dbReference>
<dbReference type="EMBL" id="JAEHOC010000010">
    <property type="protein sequence ID" value="KAG2438040.1"/>
    <property type="molecule type" value="Genomic_DNA"/>
</dbReference>
<dbReference type="SUPFAM" id="SSF81338">
    <property type="entry name" value="Aquaporin-like"/>
    <property type="match status" value="1"/>
</dbReference>
<evidence type="ECO:0000256" key="8">
    <source>
        <dbReference type="SAM" id="MobiDB-lite"/>
    </source>
</evidence>
<dbReference type="PANTHER" id="PTHR45665:SF9">
    <property type="entry name" value="AQUAPORIN-8"/>
    <property type="match status" value="1"/>
</dbReference>
<protein>
    <recommendedName>
        <fullName evidence="12">Aquaporin</fullName>
    </recommendedName>
</protein>
<name>A0A835W3K7_CHLIN</name>
<keyword evidence="4" id="KW-0677">Repeat</keyword>
<keyword evidence="2 7" id="KW-0813">Transport</keyword>
<feature type="compositionally biased region" description="Gly residues" evidence="8">
    <location>
        <begin position="262"/>
        <end position="282"/>
    </location>
</feature>
<dbReference type="PRINTS" id="PR00783">
    <property type="entry name" value="MINTRINSICP"/>
</dbReference>
<sequence>MRSIRIPHPHVGLALRDKHFVTALLAEFLGVLLFQLLAGSIEHGPVETATAFAAIMYFVGPLSGGHLNPMVSLAGAATGHIDLVRGLCYAVVQILGAIMGAILQVWLISDFSFGAASDSCVAPPKHVSGPQLWGWEFLLAFFFLAVMYSSVFVAPGHGGAAPLAAGLALLAALSTGGFYTGGSPLNPARLFANMVVFRCDVAWGWTYLAAHLAAIGAAVAWVWPVHGLGMFMGGPRPDSFTGTANTLGGSSLTDPFLAGTTGSSGGPTSGTGGGGGGGGRTGAGLEPTSVGGYV</sequence>
<evidence type="ECO:0000256" key="4">
    <source>
        <dbReference type="ARBA" id="ARBA00022737"/>
    </source>
</evidence>
<evidence type="ECO:0000256" key="1">
    <source>
        <dbReference type="ARBA" id="ARBA00004127"/>
    </source>
</evidence>
<comment type="similarity">
    <text evidence="7">Belongs to the MIP/aquaporin (TC 1.A.8) family.</text>
</comment>
<dbReference type="PANTHER" id="PTHR45665">
    <property type="entry name" value="AQUAPORIN-8"/>
    <property type="match status" value="1"/>
</dbReference>
<evidence type="ECO:0000313" key="10">
    <source>
        <dbReference type="EMBL" id="KAG2438040.1"/>
    </source>
</evidence>
<dbReference type="InterPro" id="IPR034294">
    <property type="entry name" value="Aquaporin_transptr"/>
</dbReference>
<feature type="transmembrane region" description="Helical" evidence="9">
    <location>
        <begin position="20"/>
        <end position="37"/>
    </location>
</feature>
<dbReference type="InterPro" id="IPR023271">
    <property type="entry name" value="Aquaporin-like"/>
</dbReference>
<feature type="transmembrane region" description="Helical" evidence="9">
    <location>
        <begin position="132"/>
        <end position="154"/>
    </location>
</feature>
<evidence type="ECO:0000256" key="7">
    <source>
        <dbReference type="RuleBase" id="RU000477"/>
    </source>
</evidence>
<feature type="region of interest" description="Disordered" evidence="8">
    <location>
        <begin position="258"/>
        <end position="294"/>
    </location>
</feature>